<evidence type="ECO:0000313" key="1">
    <source>
        <dbReference type="EMBL" id="PWJ42485.1"/>
    </source>
</evidence>
<dbReference type="AlphaFoldDB" id="A0A315ZA78"/>
<comment type="caution">
    <text evidence="1">The sequence shown here is derived from an EMBL/GenBank/DDBJ whole genome shotgun (WGS) entry which is preliminary data.</text>
</comment>
<dbReference type="PANTHER" id="PTHR33361:SF16">
    <property type="entry name" value="DUF885 DOMAIN-CONTAINING PROTEIN"/>
    <property type="match status" value="1"/>
</dbReference>
<evidence type="ECO:0000313" key="2">
    <source>
        <dbReference type="Proteomes" id="UP000245535"/>
    </source>
</evidence>
<proteinExistence type="predicted"/>
<dbReference type="InterPro" id="IPR010281">
    <property type="entry name" value="DUF885"/>
</dbReference>
<dbReference type="PANTHER" id="PTHR33361">
    <property type="entry name" value="GLR0591 PROTEIN"/>
    <property type="match status" value="1"/>
</dbReference>
<keyword evidence="2" id="KW-1185">Reference proteome</keyword>
<sequence length="612" mass="70810">MTNQFKNLWAYLLIGGMSFSACQNLDQTNATTASVEESQKANMFFERVYEEGVERSPMQQTYLGRKTNNDKWDDLSEASELEEQQIRKAYLSFLKDSIDASLLDEQTQLSYRLMKEKLKRQIEGFKYKDYSYPVNQMFGLHAQVPAFLLSFHKIDTPTDAQAYISRLNAVKPMFKQLEENLNRRAKVGILLPTFLYPKVLDASKNVIKGYPMDDSQTPNLFLKNFEEKVAKLDLTDEEVGKLKNECISALKESVKPAYESLIQLLEEQQKQTNNDAGVWKLKDGDKFYDFALAGTTTTSLTADEIHQIGLNEVDRIHGEMKAIMKQLGFKGTLQEFFVFMKEDQQFYYPNTEEGKQAYLDSATKIVDAFKLRLDELFITKPKADMLVKRVEAFREKTAGKAFYNSPAIDGSRPGFYYANLYDMNNMPKYEMEALAFHEGIPGHHMQLSIAQELEGIPEFRKHGRYTAYIEGWGLYCEFIPKEMGFYKDPYSDFGRLSMEIWRACRLVVDTGIHAKKWTREEGIAYYQKNTPASYLNCEQMVDRHIVMPSQATAYKIGMLKILELREKAKIALEDQFDIRKFHDIVLTSGPVPLNILEEMIDNWINEEQKLEM</sequence>
<accession>A0A315ZA78</accession>
<name>A0A315ZA78_SEDFL</name>
<dbReference type="EMBL" id="QGDO01000002">
    <property type="protein sequence ID" value="PWJ42485.1"/>
    <property type="molecule type" value="Genomic_DNA"/>
</dbReference>
<organism evidence="1 2">
    <name type="scientific">Sediminitomix flava</name>
    <dbReference type="NCBI Taxonomy" id="379075"/>
    <lineage>
        <taxon>Bacteria</taxon>
        <taxon>Pseudomonadati</taxon>
        <taxon>Bacteroidota</taxon>
        <taxon>Cytophagia</taxon>
        <taxon>Cytophagales</taxon>
        <taxon>Flammeovirgaceae</taxon>
        <taxon>Sediminitomix</taxon>
    </lineage>
</organism>
<dbReference type="Pfam" id="PF05960">
    <property type="entry name" value="DUF885"/>
    <property type="match status" value="1"/>
</dbReference>
<reference evidence="1 2" key="1">
    <citation type="submission" date="2018-03" db="EMBL/GenBank/DDBJ databases">
        <title>Genomic Encyclopedia of Archaeal and Bacterial Type Strains, Phase II (KMG-II): from individual species to whole genera.</title>
        <authorList>
            <person name="Goeker M."/>
        </authorList>
    </citation>
    <scope>NUCLEOTIDE SEQUENCE [LARGE SCALE GENOMIC DNA]</scope>
    <source>
        <strain evidence="1 2">DSM 28229</strain>
    </source>
</reference>
<dbReference type="OrthoDB" id="9760040at2"/>
<gene>
    <name evidence="1" type="ORF">BC781_10226</name>
</gene>
<protein>
    <submittedName>
        <fullName evidence="1">Uncharacterized protein (DUF885 family)</fullName>
    </submittedName>
</protein>
<dbReference type="Proteomes" id="UP000245535">
    <property type="component" value="Unassembled WGS sequence"/>
</dbReference>
<dbReference type="PROSITE" id="PS51257">
    <property type="entry name" value="PROKAR_LIPOPROTEIN"/>
    <property type="match status" value="1"/>
</dbReference>
<dbReference type="RefSeq" id="WP_109616631.1">
    <property type="nucleotide sequence ID" value="NZ_QGDO01000002.1"/>
</dbReference>